<evidence type="ECO:0000313" key="3">
    <source>
        <dbReference type="EMBL" id="KAJ1955565.1"/>
    </source>
</evidence>
<keyword evidence="4" id="KW-1185">Reference proteome</keyword>
<gene>
    <name evidence="3" type="ORF">IWQ62_005501</name>
</gene>
<feature type="region of interest" description="Disordered" evidence="1">
    <location>
        <begin position="159"/>
        <end position="248"/>
    </location>
</feature>
<feature type="signal peptide" evidence="2">
    <location>
        <begin position="1"/>
        <end position="22"/>
    </location>
</feature>
<evidence type="ECO:0000256" key="1">
    <source>
        <dbReference type="SAM" id="MobiDB-lite"/>
    </source>
</evidence>
<comment type="caution">
    <text evidence="3">The sequence shown here is derived from an EMBL/GenBank/DDBJ whole genome shotgun (WGS) entry which is preliminary data.</text>
</comment>
<protein>
    <submittedName>
        <fullName evidence="3">Uncharacterized protein</fullName>
    </submittedName>
</protein>
<sequence length="248" mass="24399">MQITRSILSVFALAMLSYQSLAAPVNAGESQAIVKRAGDILNNVVTADVSALNGPDGLKVLLGPVGAILGGGPHGAPHTGAGGPGGAPGGPHGAPHTGAGGPGGPQGGQGGAHGAGSYPHNAGSQGHGVQRRDATNAALSRRNCGQGLTDPTLVVLIDPDTGACREGPHGQSNGSPHGAPHGGQGQHSHNPLLAVVIDPKPHHGGPQGGPHGNPSHPGDNGKPGYPADNAHNGQQDKPSYPADNKRTY</sequence>
<keyword evidence="2" id="KW-0732">Signal</keyword>
<feature type="chain" id="PRO_5040977528" evidence="2">
    <location>
        <begin position="23"/>
        <end position="248"/>
    </location>
</feature>
<dbReference type="EMBL" id="JANBPY010002307">
    <property type="protein sequence ID" value="KAJ1955565.1"/>
    <property type="molecule type" value="Genomic_DNA"/>
</dbReference>
<reference evidence="3" key="1">
    <citation type="submission" date="2022-07" db="EMBL/GenBank/DDBJ databases">
        <title>Phylogenomic reconstructions and comparative analyses of Kickxellomycotina fungi.</title>
        <authorList>
            <person name="Reynolds N.K."/>
            <person name="Stajich J.E."/>
            <person name="Barry K."/>
            <person name="Grigoriev I.V."/>
            <person name="Crous P."/>
            <person name="Smith M.E."/>
        </authorList>
    </citation>
    <scope>NUCLEOTIDE SEQUENCE</scope>
    <source>
        <strain evidence="3">RSA 1196</strain>
    </source>
</reference>
<evidence type="ECO:0000313" key="4">
    <source>
        <dbReference type="Proteomes" id="UP001150925"/>
    </source>
</evidence>
<name>A0A9W8E570_9FUNG</name>
<feature type="compositionally biased region" description="Gly residues" evidence="1">
    <location>
        <begin position="73"/>
        <end position="114"/>
    </location>
</feature>
<feature type="region of interest" description="Disordered" evidence="1">
    <location>
        <begin position="73"/>
        <end position="135"/>
    </location>
</feature>
<evidence type="ECO:0000256" key="2">
    <source>
        <dbReference type="SAM" id="SignalP"/>
    </source>
</evidence>
<accession>A0A9W8E570</accession>
<dbReference type="AlphaFoldDB" id="A0A9W8E570"/>
<dbReference type="OrthoDB" id="5733649at2759"/>
<dbReference type="Proteomes" id="UP001150925">
    <property type="component" value="Unassembled WGS sequence"/>
</dbReference>
<proteinExistence type="predicted"/>
<organism evidence="3 4">
    <name type="scientific">Dispira parvispora</name>
    <dbReference type="NCBI Taxonomy" id="1520584"/>
    <lineage>
        <taxon>Eukaryota</taxon>
        <taxon>Fungi</taxon>
        <taxon>Fungi incertae sedis</taxon>
        <taxon>Zoopagomycota</taxon>
        <taxon>Kickxellomycotina</taxon>
        <taxon>Dimargaritomycetes</taxon>
        <taxon>Dimargaritales</taxon>
        <taxon>Dimargaritaceae</taxon>
        <taxon>Dispira</taxon>
    </lineage>
</organism>